<comment type="caution">
    <text evidence="5">The sequence shown here is derived from an EMBL/GenBank/DDBJ whole genome shotgun (WGS) entry which is preliminary data.</text>
</comment>
<name>A0A7C1ZRE0_9GAMM</name>
<keyword evidence="3" id="KW-0067">ATP-binding</keyword>
<dbReference type="EMBL" id="DRHY01000163">
    <property type="protein sequence ID" value="HEC74187.1"/>
    <property type="molecule type" value="Genomic_DNA"/>
</dbReference>
<dbReference type="Pfam" id="PF02685">
    <property type="entry name" value="Glucokinase"/>
    <property type="match status" value="1"/>
</dbReference>
<dbReference type="SUPFAM" id="SSF53067">
    <property type="entry name" value="Actin-like ATPase domain"/>
    <property type="match status" value="1"/>
</dbReference>
<comment type="similarity">
    <text evidence="3 4">Belongs to the bacterial glucokinase family.</text>
</comment>
<dbReference type="NCBIfam" id="TIGR00749">
    <property type="entry name" value="glk"/>
    <property type="match status" value="1"/>
</dbReference>
<dbReference type="GO" id="GO:0005536">
    <property type="term" value="F:D-glucose binding"/>
    <property type="evidence" value="ECO:0007669"/>
    <property type="project" value="InterPro"/>
</dbReference>
<evidence type="ECO:0000256" key="1">
    <source>
        <dbReference type="ARBA" id="ARBA00022679"/>
    </source>
</evidence>
<dbReference type="GO" id="GO:0004340">
    <property type="term" value="F:glucokinase activity"/>
    <property type="evidence" value="ECO:0007669"/>
    <property type="project" value="UniProtKB-UniRule"/>
</dbReference>
<keyword evidence="3" id="KW-0324">Glycolysis</keyword>
<dbReference type="CDD" id="cd24008">
    <property type="entry name" value="ASKHA_NBD_GLK"/>
    <property type="match status" value="1"/>
</dbReference>
<keyword evidence="3" id="KW-0547">Nucleotide-binding</keyword>
<comment type="subcellular location">
    <subcellularLocation>
        <location evidence="3">Cytoplasm</location>
    </subcellularLocation>
</comment>
<evidence type="ECO:0000256" key="2">
    <source>
        <dbReference type="ARBA" id="ARBA00022777"/>
    </source>
</evidence>
<evidence type="ECO:0000256" key="3">
    <source>
        <dbReference type="HAMAP-Rule" id="MF_00524"/>
    </source>
</evidence>
<dbReference type="PANTHER" id="PTHR47363:SF1">
    <property type="entry name" value="GLUCOKINASE"/>
    <property type="match status" value="1"/>
</dbReference>
<dbReference type="Gene3D" id="3.30.420.40">
    <property type="match status" value="1"/>
</dbReference>
<dbReference type="PANTHER" id="PTHR47363">
    <property type="entry name" value="GLUCOKINASE"/>
    <property type="match status" value="1"/>
</dbReference>
<organism evidence="5">
    <name type="scientific">Methylophaga aminisulfidivorans</name>
    <dbReference type="NCBI Taxonomy" id="230105"/>
    <lineage>
        <taxon>Bacteria</taxon>
        <taxon>Pseudomonadati</taxon>
        <taxon>Pseudomonadota</taxon>
        <taxon>Gammaproteobacteria</taxon>
        <taxon>Thiotrichales</taxon>
        <taxon>Piscirickettsiaceae</taxon>
        <taxon>Methylophaga</taxon>
    </lineage>
</organism>
<evidence type="ECO:0000313" key="5">
    <source>
        <dbReference type="EMBL" id="HEC74187.1"/>
    </source>
</evidence>
<protein>
    <recommendedName>
        <fullName evidence="3">Glucokinase</fullName>
        <ecNumber evidence="3">2.7.1.2</ecNumber>
    </recommendedName>
    <alternativeName>
        <fullName evidence="3">Glucose kinase</fullName>
    </alternativeName>
</protein>
<dbReference type="HAMAP" id="MF_00524">
    <property type="entry name" value="Glucokinase"/>
    <property type="match status" value="1"/>
</dbReference>
<dbReference type="Gene3D" id="3.40.367.20">
    <property type="match status" value="1"/>
</dbReference>
<comment type="catalytic activity">
    <reaction evidence="3">
        <text>D-glucose + ATP = D-glucose 6-phosphate + ADP + H(+)</text>
        <dbReference type="Rhea" id="RHEA:17825"/>
        <dbReference type="ChEBI" id="CHEBI:4167"/>
        <dbReference type="ChEBI" id="CHEBI:15378"/>
        <dbReference type="ChEBI" id="CHEBI:30616"/>
        <dbReference type="ChEBI" id="CHEBI:61548"/>
        <dbReference type="ChEBI" id="CHEBI:456216"/>
        <dbReference type="EC" id="2.7.1.2"/>
    </reaction>
</comment>
<dbReference type="NCBIfam" id="NF001415">
    <property type="entry name" value="PRK00292.1-2"/>
    <property type="match status" value="1"/>
</dbReference>
<dbReference type="Proteomes" id="UP000886384">
    <property type="component" value="Unassembled WGS sequence"/>
</dbReference>
<evidence type="ECO:0000256" key="4">
    <source>
        <dbReference type="RuleBase" id="RU004046"/>
    </source>
</evidence>
<keyword evidence="1 3" id="KW-0808">Transferase</keyword>
<dbReference type="InterPro" id="IPR003836">
    <property type="entry name" value="Glucokinase"/>
</dbReference>
<gene>
    <name evidence="3" type="primary">glk</name>
    <name evidence="5" type="ORF">ENI26_07425</name>
</gene>
<dbReference type="GO" id="GO:0005524">
    <property type="term" value="F:ATP binding"/>
    <property type="evidence" value="ECO:0007669"/>
    <property type="project" value="UniProtKB-UniRule"/>
</dbReference>
<dbReference type="InterPro" id="IPR043129">
    <property type="entry name" value="ATPase_NBD"/>
</dbReference>
<keyword evidence="2 3" id="KW-0418">Kinase</keyword>
<dbReference type="GO" id="GO:0005737">
    <property type="term" value="C:cytoplasm"/>
    <property type="evidence" value="ECO:0007669"/>
    <property type="project" value="UniProtKB-SubCell"/>
</dbReference>
<dbReference type="GO" id="GO:0006096">
    <property type="term" value="P:glycolytic process"/>
    <property type="evidence" value="ECO:0007669"/>
    <property type="project" value="UniProtKB-UniRule"/>
</dbReference>
<keyword evidence="3" id="KW-0963">Cytoplasm</keyword>
<dbReference type="AlphaFoldDB" id="A0A7C1ZRE0"/>
<sequence>MSTILAVDIGGTKTLFGLFENNGKLRHKMRFESQTYETFEAVLSAFLETLTDETPISSACIAIAGPVNGQYGKVTKLPWQIDAELISHLFSIEHVRLCNDFEAVGYGISTLRTDELLTLQEGKPLTTSPRVVLGAGTGLGQALLIPSDDDWQVIATEGGHVDFAPQNATQLLLLEHLIQRHGHVSYDRIVCGSGLVSIYNFLRDYKQLEENTELRLMMVKGDAAAAISQFAQQGDSLSKQALDMFISIYAAQAGNLALTCLARGGVYLAGGIILKNLSQFQQGEFIHHFQNKGRMSELMADMPIHIVLNEELGLNGARLLAEKAMYN</sequence>
<feature type="binding site" evidence="3">
    <location>
        <begin position="7"/>
        <end position="12"/>
    </location>
    <ligand>
        <name>ATP</name>
        <dbReference type="ChEBI" id="CHEBI:30616"/>
    </ligand>
</feature>
<reference evidence="5" key="1">
    <citation type="journal article" date="2020" name="mSystems">
        <title>Genome- and Community-Level Interaction Insights into Carbon Utilization and Element Cycling Functions of Hydrothermarchaeota in Hydrothermal Sediment.</title>
        <authorList>
            <person name="Zhou Z."/>
            <person name="Liu Y."/>
            <person name="Xu W."/>
            <person name="Pan J."/>
            <person name="Luo Z.H."/>
            <person name="Li M."/>
        </authorList>
    </citation>
    <scope>NUCLEOTIDE SEQUENCE [LARGE SCALE GENOMIC DNA]</scope>
    <source>
        <strain evidence="5">HyVt-380</strain>
    </source>
</reference>
<accession>A0A7C1ZRE0</accession>
<dbReference type="EC" id="2.7.1.2" evidence="3"/>
<proteinExistence type="inferred from homology"/>